<evidence type="ECO:0000313" key="3">
    <source>
        <dbReference type="EMBL" id="GMT29668.1"/>
    </source>
</evidence>
<dbReference type="CDD" id="cd00037">
    <property type="entry name" value="CLECT"/>
    <property type="match status" value="1"/>
</dbReference>
<evidence type="ECO:0000256" key="1">
    <source>
        <dbReference type="SAM" id="MobiDB-lite"/>
    </source>
</evidence>
<evidence type="ECO:0000259" key="2">
    <source>
        <dbReference type="PROSITE" id="PS50041"/>
    </source>
</evidence>
<dbReference type="Pfam" id="PF00059">
    <property type="entry name" value="Lectin_C"/>
    <property type="match status" value="1"/>
</dbReference>
<dbReference type="Proteomes" id="UP001432322">
    <property type="component" value="Unassembled WGS sequence"/>
</dbReference>
<feature type="compositionally biased region" description="Low complexity" evidence="1">
    <location>
        <begin position="1"/>
        <end position="12"/>
    </location>
</feature>
<feature type="domain" description="C-type lectin" evidence="2">
    <location>
        <begin position="36"/>
        <end position="161"/>
    </location>
</feature>
<evidence type="ECO:0000313" key="4">
    <source>
        <dbReference type="Proteomes" id="UP001432322"/>
    </source>
</evidence>
<dbReference type="InterPro" id="IPR016187">
    <property type="entry name" value="CTDL_fold"/>
</dbReference>
<dbReference type="Gene3D" id="3.10.100.10">
    <property type="entry name" value="Mannose-Binding Protein A, subunit A"/>
    <property type="match status" value="1"/>
</dbReference>
<gene>
    <name evidence="3" type="ORF">PFISCL1PPCAC_20965</name>
</gene>
<protein>
    <recommendedName>
        <fullName evidence="2">C-type lectin domain-containing protein</fullName>
    </recommendedName>
</protein>
<dbReference type="AlphaFoldDB" id="A0AAV5WH76"/>
<dbReference type="SMART" id="SM00034">
    <property type="entry name" value="CLECT"/>
    <property type="match status" value="1"/>
</dbReference>
<dbReference type="PROSITE" id="PS50041">
    <property type="entry name" value="C_TYPE_LECTIN_2"/>
    <property type="match status" value="1"/>
</dbReference>
<organism evidence="3 4">
    <name type="scientific">Pristionchus fissidentatus</name>
    <dbReference type="NCBI Taxonomy" id="1538716"/>
    <lineage>
        <taxon>Eukaryota</taxon>
        <taxon>Metazoa</taxon>
        <taxon>Ecdysozoa</taxon>
        <taxon>Nematoda</taxon>
        <taxon>Chromadorea</taxon>
        <taxon>Rhabditida</taxon>
        <taxon>Rhabditina</taxon>
        <taxon>Diplogasteromorpha</taxon>
        <taxon>Diplogasteroidea</taxon>
        <taxon>Neodiplogasteridae</taxon>
        <taxon>Pristionchus</taxon>
    </lineage>
</organism>
<reference evidence="3" key="1">
    <citation type="submission" date="2023-10" db="EMBL/GenBank/DDBJ databases">
        <title>Genome assembly of Pristionchus species.</title>
        <authorList>
            <person name="Yoshida K."/>
            <person name="Sommer R.J."/>
        </authorList>
    </citation>
    <scope>NUCLEOTIDE SEQUENCE</scope>
    <source>
        <strain evidence="3">RS5133</strain>
    </source>
</reference>
<proteinExistence type="predicted"/>
<dbReference type="InterPro" id="IPR050111">
    <property type="entry name" value="C-type_lectin/snaclec_domain"/>
</dbReference>
<sequence length="230" mass="25396">VAAAAAGPATTPFVPPSTTPIPLPRECPTGSRVFPSAAACYWIVKEKMPWWDAERECVRKGGKLASVESEDENEFIHDYSRRANISSPTFWLGKLIKNRSSGQYAWHDGVTPRNSGIIKNFITKEGDGKAEMCVTMWSDSTPADGSWQVWSCSQTYSGVCKRKYRVLTQADLRSTIPPLEDSIQVNRCCTQCGKACASNERCIPDDLDCLVKDCAGEEGYGWCLPAKEKN</sequence>
<dbReference type="InterPro" id="IPR016186">
    <property type="entry name" value="C-type_lectin-like/link_sf"/>
</dbReference>
<dbReference type="EMBL" id="BTSY01000005">
    <property type="protein sequence ID" value="GMT29668.1"/>
    <property type="molecule type" value="Genomic_DNA"/>
</dbReference>
<keyword evidence="4" id="KW-1185">Reference proteome</keyword>
<dbReference type="InterPro" id="IPR001304">
    <property type="entry name" value="C-type_lectin-like"/>
</dbReference>
<accession>A0AAV5WH76</accession>
<feature type="region of interest" description="Disordered" evidence="1">
    <location>
        <begin position="1"/>
        <end position="21"/>
    </location>
</feature>
<feature type="non-terminal residue" evidence="3">
    <location>
        <position position="1"/>
    </location>
</feature>
<name>A0AAV5WH76_9BILA</name>
<dbReference type="PANTHER" id="PTHR22803">
    <property type="entry name" value="MANNOSE, PHOSPHOLIPASE, LECTIN RECEPTOR RELATED"/>
    <property type="match status" value="1"/>
</dbReference>
<dbReference type="SUPFAM" id="SSF56436">
    <property type="entry name" value="C-type lectin-like"/>
    <property type="match status" value="1"/>
</dbReference>
<comment type="caution">
    <text evidence="3">The sequence shown here is derived from an EMBL/GenBank/DDBJ whole genome shotgun (WGS) entry which is preliminary data.</text>
</comment>